<feature type="coiled-coil region" evidence="2">
    <location>
        <begin position="131"/>
        <end position="172"/>
    </location>
</feature>
<keyword evidence="5" id="KW-1185">Reference proteome</keyword>
<comment type="caution">
    <text evidence="4">The sequence shown here is derived from an EMBL/GenBank/DDBJ whole genome shotgun (WGS) entry which is preliminary data.</text>
</comment>
<organism evidence="4 5">
    <name type="scientific">Adineta steineri</name>
    <dbReference type="NCBI Taxonomy" id="433720"/>
    <lineage>
        <taxon>Eukaryota</taxon>
        <taxon>Metazoa</taxon>
        <taxon>Spiralia</taxon>
        <taxon>Gnathifera</taxon>
        <taxon>Rotifera</taxon>
        <taxon>Eurotatoria</taxon>
        <taxon>Bdelloidea</taxon>
        <taxon>Adinetida</taxon>
        <taxon>Adinetidae</taxon>
        <taxon>Adineta</taxon>
    </lineage>
</organism>
<dbReference type="GO" id="GO:0006998">
    <property type="term" value="P:nuclear envelope organization"/>
    <property type="evidence" value="ECO:0007669"/>
    <property type="project" value="TreeGrafter"/>
</dbReference>
<feature type="compositionally biased region" description="Low complexity" evidence="3">
    <location>
        <begin position="88"/>
        <end position="104"/>
    </location>
</feature>
<evidence type="ECO:0000256" key="2">
    <source>
        <dbReference type="SAM" id="Coils"/>
    </source>
</evidence>
<dbReference type="Proteomes" id="UP000663832">
    <property type="component" value="Unassembled WGS sequence"/>
</dbReference>
<dbReference type="OrthoDB" id="10054436at2759"/>
<accession>A0A815INB0</accession>
<name>A0A815INB0_9BILA</name>
<dbReference type="GO" id="GO:0031507">
    <property type="term" value="P:heterochromatin formation"/>
    <property type="evidence" value="ECO:0007669"/>
    <property type="project" value="TreeGrafter"/>
</dbReference>
<keyword evidence="1 2" id="KW-0175">Coiled coil</keyword>
<feature type="coiled-coil region" evidence="2">
    <location>
        <begin position="416"/>
        <end position="468"/>
    </location>
</feature>
<feature type="region of interest" description="Disordered" evidence="3">
    <location>
        <begin position="48"/>
        <end position="71"/>
    </location>
</feature>
<dbReference type="PANTHER" id="PTHR45721:SF11">
    <property type="entry name" value="LAMIN DM0-RELATED"/>
    <property type="match status" value="1"/>
</dbReference>
<protein>
    <submittedName>
        <fullName evidence="4">Uncharacterized protein</fullName>
    </submittedName>
</protein>
<dbReference type="GO" id="GO:0051664">
    <property type="term" value="P:nuclear pore localization"/>
    <property type="evidence" value="ECO:0007669"/>
    <property type="project" value="TreeGrafter"/>
</dbReference>
<dbReference type="AlphaFoldDB" id="A0A815INB0"/>
<dbReference type="EMBL" id="CAJNOM010000337">
    <property type="protein sequence ID" value="CAF1370634.1"/>
    <property type="molecule type" value="Genomic_DNA"/>
</dbReference>
<feature type="coiled-coil region" evidence="2">
    <location>
        <begin position="253"/>
        <end position="304"/>
    </location>
</feature>
<gene>
    <name evidence="4" type="ORF">QVE165_LOCUS35086</name>
</gene>
<feature type="region of interest" description="Disordered" evidence="3">
    <location>
        <begin position="85"/>
        <end position="111"/>
    </location>
</feature>
<evidence type="ECO:0000313" key="5">
    <source>
        <dbReference type="Proteomes" id="UP000663832"/>
    </source>
</evidence>
<dbReference type="GO" id="GO:0090435">
    <property type="term" value="P:protein localization to nuclear envelope"/>
    <property type="evidence" value="ECO:0007669"/>
    <property type="project" value="TreeGrafter"/>
</dbReference>
<evidence type="ECO:0000256" key="1">
    <source>
        <dbReference type="ARBA" id="ARBA00023054"/>
    </source>
</evidence>
<proteinExistence type="predicted"/>
<dbReference type="SUPFAM" id="SSF64593">
    <property type="entry name" value="Intermediate filament protein, coiled coil region"/>
    <property type="match status" value="1"/>
</dbReference>
<evidence type="ECO:0000256" key="3">
    <source>
        <dbReference type="SAM" id="MobiDB-lite"/>
    </source>
</evidence>
<dbReference type="GO" id="GO:0005200">
    <property type="term" value="F:structural constituent of cytoskeleton"/>
    <property type="evidence" value="ECO:0007669"/>
    <property type="project" value="TreeGrafter"/>
</dbReference>
<sequence length="586" mass="69837">MHPVMRIDSREDLQIMNNSYSYQSTNSLHQISKQNDQQIKATIYYERDRSSTPLRPPSPMTIPINNNNEGTKSVDHLRTLVNETVPKTSTPSSTSTSTSTINTSHVPQTTNRTMGIRSSTAYINELHKPAKEGEKRELNTLNNRFENYLDKIKNLVNANTNLRRQVNDVYRKYIGHTQDEEAEQQTEINDNKQQSIKKYQHPSEIQLNSLRKKINEEVHAQSLLQIRLQRADFDINFYQNNMKLLTSHDQKHSEQIRHMRQQLEINLQELEHLKRQYERQEQDLQTYKSHFNEYMNKLIELSNEYDTITYERMENENSLYTLREQLSFEQEFYERRQQEFEYLEKIQHDLNTQFNQNEFHNIVKQIRQDYQEFHRISLDELEILYKTKLDTIQNELLKRQEQQQDLTKTYKVHTELDSTKKEHQTLIEENQLLKDKLEQLQDDLHNIIEQNRQRYELSDREYKQLQSELPELDGIIVQIRENAVNLWSEISTYRYLLVNLLSSTNEKPQKQISKSSSIVTSNKPIPIEKYTTTEKINKQESKNSIPMINKVTTTTTTKVNSYPQQYRDETTGFVVHIDNGIIWVRI</sequence>
<evidence type="ECO:0000313" key="4">
    <source>
        <dbReference type="EMBL" id="CAF1370634.1"/>
    </source>
</evidence>
<reference evidence="4" key="1">
    <citation type="submission" date="2021-02" db="EMBL/GenBank/DDBJ databases">
        <authorList>
            <person name="Nowell W R."/>
        </authorList>
    </citation>
    <scope>NUCLEOTIDE SEQUENCE</scope>
</reference>
<dbReference type="GO" id="GO:0007097">
    <property type="term" value="P:nuclear migration"/>
    <property type="evidence" value="ECO:0007669"/>
    <property type="project" value="TreeGrafter"/>
</dbReference>
<dbReference type="PANTHER" id="PTHR45721">
    <property type="entry name" value="LAMIN DM0-RELATED"/>
    <property type="match status" value="1"/>
</dbReference>
<dbReference type="GO" id="GO:0005652">
    <property type="term" value="C:nuclear lamina"/>
    <property type="evidence" value="ECO:0007669"/>
    <property type="project" value="TreeGrafter"/>
</dbReference>